<reference evidence="4 5" key="1">
    <citation type="submission" date="2020-08" db="EMBL/GenBank/DDBJ databases">
        <title>A Genomic Blueprint of the Chicken Gut Microbiome.</title>
        <authorList>
            <person name="Gilroy R."/>
            <person name="Ravi A."/>
            <person name="Getino M."/>
            <person name="Pursley I."/>
            <person name="Horton D.L."/>
            <person name="Alikhan N.-F."/>
            <person name="Baker D."/>
            <person name="Gharbi K."/>
            <person name="Hall N."/>
            <person name="Watson M."/>
            <person name="Adriaenssens E.M."/>
            <person name="Foster-Nyarko E."/>
            <person name="Jarju S."/>
            <person name="Secka A."/>
            <person name="Antonio M."/>
            <person name="Oren A."/>
            <person name="Chaudhuri R."/>
            <person name="La Ragione R.M."/>
            <person name="Hildebrand F."/>
            <person name="Pallen M.J."/>
        </authorList>
    </citation>
    <scope>NUCLEOTIDE SEQUENCE [LARGE SCALE GENOMIC DNA]</scope>
    <source>
        <strain evidence="4 5">Sa1CUA4</strain>
    </source>
</reference>
<gene>
    <name evidence="4" type="ORF">H9622_11750</name>
</gene>
<name>A0ABR8X541_9MICO</name>
<dbReference type="Gene3D" id="2.120.10.30">
    <property type="entry name" value="TolB, C-terminal domain"/>
    <property type="match status" value="1"/>
</dbReference>
<dbReference type="PROSITE" id="PS51257">
    <property type="entry name" value="PROKAR_LIPOPROTEIN"/>
    <property type="match status" value="1"/>
</dbReference>
<protein>
    <submittedName>
        <fullName evidence="4">PQQ-dependent sugar dehydrogenase</fullName>
    </submittedName>
</protein>
<feature type="compositionally biased region" description="Low complexity" evidence="1">
    <location>
        <begin position="37"/>
        <end position="50"/>
    </location>
</feature>
<dbReference type="Proteomes" id="UP000602532">
    <property type="component" value="Unassembled WGS sequence"/>
</dbReference>
<dbReference type="SUPFAM" id="SSF50952">
    <property type="entry name" value="Soluble quinoprotein glucose dehydrogenase"/>
    <property type="match status" value="1"/>
</dbReference>
<evidence type="ECO:0000313" key="5">
    <source>
        <dbReference type="Proteomes" id="UP000602532"/>
    </source>
</evidence>
<dbReference type="EMBL" id="JACSPM010000003">
    <property type="protein sequence ID" value="MBD8024262.1"/>
    <property type="molecule type" value="Genomic_DNA"/>
</dbReference>
<comment type="caution">
    <text evidence="4">The sequence shown here is derived from an EMBL/GenBank/DDBJ whole genome shotgun (WGS) entry which is preliminary data.</text>
</comment>
<evidence type="ECO:0000256" key="1">
    <source>
        <dbReference type="SAM" id="MobiDB-lite"/>
    </source>
</evidence>
<dbReference type="RefSeq" id="WP_191766574.1">
    <property type="nucleotide sequence ID" value="NZ_JACSPM010000003.1"/>
</dbReference>
<organism evidence="4 5">
    <name type="scientific">Microbacterium gallinarum</name>
    <dbReference type="NCBI Taxonomy" id="2762209"/>
    <lineage>
        <taxon>Bacteria</taxon>
        <taxon>Bacillati</taxon>
        <taxon>Actinomycetota</taxon>
        <taxon>Actinomycetes</taxon>
        <taxon>Micrococcales</taxon>
        <taxon>Microbacteriaceae</taxon>
        <taxon>Microbacterium</taxon>
    </lineage>
</organism>
<feature type="region of interest" description="Disordered" evidence="1">
    <location>
        <begin position="26"/>
        <end position="50"/>
    </location>
</feature>
<sequence length="384" mass="39615">MMGARLAAVAGCLILAVVGASACSATPPASPIPSRAPSPGLTTPAPTATTSAEGWWRVAGAPETLASGLEAPWSVAPTGDGGALISQRNDGRVLELTPAGELREAGVVPGVVSGGESGLHGLALHQDGADVWLYAYHGARDDNRVVRMPLLGDAGELTLGEVEVVLEGIPRESTHDGGRLAFGPDGYLYVTTGDAQRRDAAQDPEALGGKILRLTPGGDPAPGNPWDNAVWTLGHRNVQGLAWTSDGTMWASEFGQNTWDELNRIEAGSNYGWPIVEGTAGRDGMVDPVVAWRTSEASPSGIAAKGDTVFVAGLRGERLWTVDTAAGALAAEPLAVLAAEQGRLRDAVVAPDGALWVLTNNTDGRGDPRAEDDLLLRLALAPAT</sequence>
<dbReference type="PANTHER" id="PTHR19328">
    <property type="entry name" value="HEDGEHOG-INTERACTING PROTEIN"/>
    <property type="match status" value="1"/>
</dbReference>
<proteinExistence type="predicted"/>
<feature type="domain" description="Glucose/Sorbosone dehydrogenase" evidence="3">
    <location>
        <begin position="69"/>
        <end position="365"/>
    </location>
</feature>
<evidence type="ECO:0000313" key="4">
    <source>
        <dbReference type="EMBL" id="MBD8024262.1"/>
    </source>
</evidence>
<accession>A0ABR8X541</accession>
<dbReference type="PANTHER" id="PTHR19328:SF13">
    <property type="entry name" value="HIPL1 PROTEIN"/>
    <property type="match status" value="1"/>
</dbReference>
<dbReference type="Pfam" id="PF07995">
    <property type="entry name" value="GSDH"/>
    <property type="match status" value="1"/>
</dbReference>
<keyword evidence="5" id="KW-1185">Reference proteome</keyword>
<evidence type="ECO:0000256" key="2">
    <source>
        <dbReference type="SAM" id="SignalP"/>
    </source>
</evidence>
<keyword evidence="2" id="KW-0732">Signal</keyword>
<dbReference type="InterPro" id="IPR012938">
    <property type="entry name" value="Glc/Sorbosone_DH"/>
</dbReference>
<feature type="chain" id="PRO_5045086263" evidence="2">
    <location>
        <begin position="23"/>
        <end position="384"/>
    </location>
</feature>
<dbReference type="InterPro" id="IPR011041">
    <property type="entry name" value="Quinoprot_gluc/sorb_DH_b-prop"/>
</dbReference>
<evidence type="ECO:0000259" key="3">
    <source>
        <dbReference type="Pfam" id="PF07995"/>
    </source>
</evidence>
<feature type="signal peptide" evidence="2">
    <location>
        <begin position="1"/>
        <end position="22"/>
    </location>
</feature>
<dbReference type="InterPro" id="IPR011042">
    <property type="entry name" value="6-blade_b-propeller_TolB-like"/>
</dbReference>